<name>A0A6A6TZB4_9PEZI</name>
<accession>A0A6A6TZB4</accession>
<feature type="chain" id="PRO_5025534151" evidence="2">
    <location>
        <begin position="18"/>
        <end position="156"/>
    </location>
</feature>
<sequence length="156" mass="15404">MKLSLYVISALAALVAAHGPDGDDEGMMAPAPAVTTPAAATPTPAALPKTPKTAPKGFTPKSGSPKVPAMPKAGGHSHGHVRRHEPDSAELPKGLPKGGKGFPKGKGAPNGQQMPKLTPEQLEAFKAKFGGGAAKGAAPVAPAAPGAMAGGHSHSH</sequence>
<evidence type="ECO:0000256" key="1">
    <source>
        <dbReference type="SAM" id="MobiDB-lite"/>
    </source>
</evidence>
<dbReference type="EMBL" id="MU004244">
    <property type="protein sequence ID" value="KAF2664004.1"/>
    <property type="molecule type" value="Genomic_DNA"/>
</dbReference>
<gene>
    <name evidence="3" type="ORF">BT63DRAFT_418876</name>
</gene>
<reference evidence="3" key="1">
    <citation type="journal article" date="2020" name="Stud. Mycol.">
        <title>101 Dothideomycetes genomes: a test case for predicting lifestyles and emergence of pathogens.</title>
        <authorList>
            <person name="Haridas S."/>
            <person name="Albert R."/>
            <person name="Binder M."/>
            <person name="Bloem J."/>
            <person name="Labutti K."/>
            <person name="Salamov A."/>
            <person name="Andreopoulos B."/>
            <person name="Baker S."/>
            <person name="Barry K."/>
            <person name="Bills G."/>
            <person name="Bluhm B."/>
            <person name="Cannon C."/>
            <person name="Castanera R."/>
            <person name="Culley D."/>
            <person name="Daum C."/>
            <person name="Ezra D."/>
            <person name="Gonzalez J."/>
            <person name="Henrissat B."/>
            <person name="Kuo A."/>
            <person name="Liang C."/>
            <person name="Lipzen A."/>
            <person name="Lutzoni F."/>
            <person name="Magnuson J."/>
            <person name="Mondo S."/>
            <person name="Nolan M."/>
            <person name="Ohm R."/>
            <person name="Pangilinan J."/>
            <person name="Park H.-J."/>
            <person name="Ramirez L."/>
            <person name="Alfaro M."/>
            <person name="Sun H."/>
            <person name="Tritt A."/>
            <person name="Yoshinaga Y."/>
            <person name="Zwiers L.-H."/>
            <person name="Turgeon B."/>
            <person name="Goodwin S."/>
            <person name="Spatafora J."/>
            <person name="Crous P."/>
            <person name="Grigoriev I."/>
        </authorList>
    </citation>
    <scope>NUCLEOTIDE SEQUENCE</scope>
    <source>
        <strain evidence="3">CBS 115976</strain>
    </source>
</reference>
<dbReference type="AlphaFoldDB" id="A0A6A6TZB4"/>
<feature type="region of interest" description="Disordered" evidence="1">
    <location>
        <begin position="26"/>
        <end position="115"/>
    </location>
</feature>
<protein>
    <submittedName>
        <fullName evidence="3">Uncharacterized protein</fullName>
    </submittedName>
</protein>
<feature type="region of interest" description="Disordered" evidence="1">
    <location>
        <begin position="132"/>
        <end position="156"/>
    </location>
</feature>
<keyword evidence="2" id="KW-0732">Signal</keyword>
<evidence type="ECO:0000313" key="3">
    <source>
        <dbReference type="EMBL" id="KAF2664004.1"/>
    </source>
</evidence>
<evidence type="ECO:0000313" key="4">
    <source>
        <dbReference type="Proteomes" id="UP000799302"/>
    </source>
</evidence>
<organism evidence="3 4">
    <name type="scientific">Microthyrium microscopicum</name>
    <dbReference type="NCBI Taxonomy" id="703497"/>
    <lineage>
        <taxon>Eukaryota</taxon>
        <taxon>Fungi</taxon>
        <taxon>Dikarya</taxon>
        <taxon>Ascomycota</taxon>
        <taxon>Pezizomycotina</taxon>
        <taxon>Dothideomycetes</taxon>
        <taxon>Dothideomycetes incertae sedis</taxon>
        <taxon>Microthyriales</taxon>
        <taxon>Microthyriaceae</taxon>
        <taxon>Microthyrium</taxon>
    </lineage>
</organism>
<feature type="compositionally biased region" description="Low complexity" evidence="1">
    <location>
        <begin position="29"/>
        <end position="56"/>
    </location>
</feature>
<proteinExistence type="predicted"/>
<keyword evidence="4" id="KW-1185">Reference proteome</keyword>
<feature type="compositionally biased region" description="Low complexity" evidence="1">
    <location>
        <begin position="135"/>
        <end position="156"/>
    </location>
</feature>
<dbReference type="Proteomes" id="UP000799302">
    <property type="component" value="Unassembled WGS sequence"/>
</dbReference>
<feature type="signal peptide" evidence="2">
    <location>
        <begin position="1"/>
        <end position="17"/>
    </location>
</feature>
<evidence type="ECO:0000256" key="2">
    <source>
        <dbReference type="SAM" id="SignalP"/>
    </source>
</evidence>